<evidence type="ECO:0008006" key="2">
    <source>
        <dbReference type="Google" id="ProtNLM"/>
    </source>
</evidence>
<protein>
    <recommendedName>
        <fullName evidence="2">Protein kinase domain-containing protein</fullName>
    </recommendedName>
</protein>
<organism evidence="1">
    <name type="scientific">Planktothricoides raciborskii GIHE-MW2</name>
    <dbReference type="NCBI Taxonomy" id="2792601"/>
    <lineage>
        <taxon>Bacteria</taxon>
        <taxon>Bacillati</taxon>
        <taxon>Cyanobacteriota</taxon>
        <taxon>Cyanophyceae</taxon>
        <taxon>Oscillatoriophycideae</taxon>
        <taxon>Oscillatoriales</taxon>
        <taxon>Oscillatoriaceae</taxon>
        <taxon>Planktothricoides</taxon>
    </lineage>
</organism>
<accession>A0AAU8JG63</accession>
<proteinExistence type="predicted"/>
<dbReference type="AlphaFoldDB" id="A0AAU8JG63"/>
<reference evidence="1" key="1">
    <citation type="submission" date="2024-07" db="EMBL/GenBank/DDBJ databases">
        <authorList>
            <person name="Kim Y.J."/>
            <person name="Jeong J.Y."/>
        </authorList>
    </citation>
    <scope>NUCLEOTIDE SEQUENCE</scope>
    <source>
        <strain evidence="1">GIHE-MW2</strain>
    </source>
</reference>
<dbReference type="EMBL" id="CP159837">
    <property type="protein sequence ID" value="XCM37745.1"/>
    <property type="molecule type" value="Genomic_DNA"/>
</dbReference>
<sequence>MGKGGFGQTYLAADTQRPNHPQWVVKHLQVKAAFPGVLAKAQQLFAQEVKTREFCRLAFC</sequence>
<evidence type="ECO:0000313" key="1">
    <source>
        <dbReference type="EMBL" id="XCM37745.1"/>
    </source>
</evidence>
<name>A0AAU8JG63_9CYAN</name>
<dbReference type="RefSeq" id="WP_054468315.1">
    <property type="nucleotide sequence ID" value="NZ_CP159837.1"/>
</dbReference>
<gene>
    <name evidence="1" type="ORF">ABWT76_000540</name>
</gene>